<feature type="region of interest" description="Disordered" evidence="2">
    <location>
        <begin position="1"/>
        <end position="38"/>
    </location>
</feature>
<dbReference type="GO" id="GO:0042593">
    <property type="term" value="P:glucose homeostasis"/>
    <property type="evidence" value="ECO:0007669"/>
    <property type="project" value="TreeGrafter"/>
</dbReference>
<dbReference type="GO" id="GO:0030246">
    <property type="term" value="F:carbohydrate binding"/>
    <property type="evidence" value="ECO:0007669"/>
    <property type="project" value="TreeGrafter"/>
</dbReference>
<dbReference type="GO" id="GO:0019899">
    <property type="term" value="F:enzyme binding"/>
    <property type="evidence" value="ECO:0007669"/>
    <property type="project" value="TreeGrafter"/>
</dbReference>
<dbReference type="InterPro" id="IPR001347">
    <property type="entry name" value="SIS_dom"/>
</dbReference>
<keyword evidence="4" id="KW-1185">Reference proteome</keyword>
<dbReference type="CTD" id="2646"/>
<dbReference type="Gene3D" id="3.40.50.10490">
    <property type="entry name" value="Glucose-6-phosphate isomerase like protein, domain 1"/>
    <property type="match status" value="1"/>
</dbReference>
<keyword evidence="1" id="KW-0119">Carbohydrate metabolism</keyword>
<dbReference type="GO" id="GO:0070095">
    <property type="term" value="F:fructose-6-phosphate binding"/>
    <property type="evidence" value="ECO:0007669"/>
    <property type="project" value="TreeGrafter"/>
</dbReference>
<dbReference type="PROSITE" id="PS51464">
    <property type="entry name" value="SIS"/>
    <property type="match status" value="2"/>
</dbReference>
<feature type="compositionally biased region" description="Basic and acidic residues" evidence="2">
    <location>
        <begin position="1"/>
        <end position="15"/>
    </location>
</feature>
<evidence type="ECO:0000313" key="4">
    <source>
        <dbReference type="Proteomes" id="UP000515152"/>
    </source>
</evidence>
<organism evidence="4 5">
    <name type="scientific">Clupea harengus</name>
    <name type="common">Atlantic herring</name>
    <dbReference type="NCBI Taxonomy" id="7950"/>
    <lineage>
        <taxon>Eukaryota</taxon>
        <taxon>Metazoa</taxon>
        <taxon>Chordata</taxon>
        <taxon>Craniata</taxon>
        <taxon>Vertebrata</taxon>
        <taxon>Euteleostomi</taxon>
        <taxon>Actinopterygii</taxon>
        <taxon>Neopterygii</taxon>
        <taxon>Teleostei</taxon>
        <taxon>Clupei</taxon>
        <taxon>Clupeiformes</taxon>
        <taxon>Clupeoidei</taxon>
        <taxon>Clupeidae</taxon>
        <taxon>Clupea</taxon>
    </lineage>
</organism>
<dbReference type="InterPro" id="IPR005486">
    <property type="entry name" value="Glucokinase_regulatory_CS"/>
</dbReference>
<dbReference type="KEGG" id="char:105895693"/>
<dbReference type="Pfam" id="PF22645">
    <property type="entry name" value="GKRP_SIS_N"/>
    <property type="match status" value="1"/>
</dbReference>
<dbReference type="Pfam" id="PF20741">
    <property type="entry name" value="GKRP-like_C"/>
    <property type="match status" value="1"/>
</dbReference>
<dbReference type="GO" id="GO:0005829">
    <property type="term" value="C:cytosol"/>
    <property type="evidence" value="ECO:0007669"/>
    <property type="project" value="TreeGrafter"/>
</dbReference>
<evidence type="ECO:0000256" key="2">
    <source>
        <dbReference type="SAM" id="MobiDB-lite"/>
    </source>
</evidence>
<feature type="domain" description="SIS" evidence="3">
    <location>
        <begin position="88"/>
        <end position="281"/>
    </location>
</feature>
<name>A0A6P8GH37_CLUHA</name>
<feature type="domain" description="SIS" evidence="3">
    <location>
        <begin position="318"/>
        <end position="498"/>
    </location>
</feature>
<proteinExistence type="predicted"/>
<sequence>MPGHQGETRRTRAAQEWESPGYESPLPVTEKSNPLSRDIDRAGPQQIVRVLQECDAEVFQGDLQTDAEYKRLYSESVVQILVNVAKRVKTILKEPENSLIVLSGCGTSGRIAFLLSNTFNRILARHQQKPVYSYTIAGGDKALLTSQEAPEDSPSLGAQVLEETCAGKKHVLFIGISCGLSAPFVAGQLDFCLNNLDIFTPVLIGFNPAHMARAEPIQGWPHTLREVTERMLDLQRGQRAFVLNPVVGPEAISGSSRMKGGTATKVLLESLLLLGHRAVHRHSEINHQAVLDCIRDYETVHEMTYSKTEELADVIGTAGISLQNQGHVYYLGWKTLGIMGIIDASECIPTFGADFEDIRGFMSGGFSEMNNKEGDLSSLGPQFCIDQKDFLSTILPNLGENDTVIFIFTVDEDFADVEKLAGQVKSKTSNLQAICHEHGGCRFPVNINNIFASKILRITWTSSAGDAEDGFFMRLQWELSTKWILNAISTGAHILKGKVYKNYMIDLKVTNSKLYRRAIGMLQRFTGCSWMQGERALLRALYRVEELTEEMITADVSRHTQAANASDKVVPTALVVLQTGCSVSEAQAHLREGSVVRDAVEACLTSGRH</sequence>
<dbReference type="InterPro" id="IPR040190">
    <property type="entry name" value="MURQ/GCKR"/>
</dbReference>
<dbReference type="AlphaFoldDB" id="A0A6P8GH37"/>
<dbReference type="InterPro" id="IPR046348">
    <property type="entry name" value="SIS_dom_sf"/>
</dbReference>
<dbReference type="Gene3D" id="3.40.50.12620">
    <property type="match status" value="1"/>
</dbReference>
<dbReference type="GeneID" id="105895693"/>
<dbReference type="FunFam" id="1.10.8.1080:FF:000002">
    <property type="entry name" value="Glucokinase regulatory protein"/>
    <property type="match status" value="1"/>
</dbReference>
<dbReference type="OrthoDB" id="311172at2759"/>
<reference evidence="5" key="1">
    <citation type="submission" date="2025-08" db="UniProtKB">
        <authorList>
            <consortium name="RefSeq"/>
        </authorList>
    </citation>
    <scope>IDENTIFICATION</scope>
</reference>
<dbReference type="FunFam" id="3.40.50.12620:FF:000001">
    <property type="entry name" value="Glucokinase regulatory protein"/>
    <property type="match status" value="1"/>
</dbReference>
<dbReference type="PANTHER" id="PTHR10088:SF4">
    <property type="entry name" value="GLUCOKINASE REGULATORY PROTEIN"/>
    <property type="match status" value="1"/>
</dbReference>
<accession>A0A6P8GH37</accession>
<dbReference type="Gene3D" id="1.10.8.1080">
    <property type="match status" value="1"/>
</dbReference>
<gene>
    <name evidence="5" type="primary">gckr</name>
</gene>
<dbReference type="RefSeq" id="XP_031436641.1">
    <property type="nucleotide sequence ID" value="XM_031580781.2"/>
</dbReference>
<dbReference type="GO" id="GO:1901135">
    <property type="term" value="P:carbohydrate derivative metabolic process"/>
    <property type="evidence" value="ECO:0007669"/>
    <property type="project" value="InterPro"/>
</dbReference>
<dbReference type="GO" id="GO:0005654">
    <property type="term" value="C:nucleoplasm"/>
    <property type="evidence" value="ECO:0007669"/>
    <property type="project" value="TreeGrafter"/>
</dbReference>
<evidence type="ECO:0000313" key="5">
    <source>
        <dbReference type="RefSeq" id="XP_031436641.1"/>
    </source>
</evidence>
<dbReference type="SUPFAM" id="SSF53697">
    <property type="entry name" value="SIS domain"/>
    <property type="match status" value="2"/>
</dbReference>
<dbReference type="GO" id="GO:0009750">
    <property type="term" value="P:response to fructose"/>
    <property type="evidence" value="ECO:0007669"/>
    <property type="project" value="TreeGrafter"/>
</dbReference>
<protein>
    <submittedName>
        <fullName evidence="5">Glucokinase regulatory protein</fullName>
    </submittedName>
</protein>
<evidence type="ECO:0000256" key="1">
    <source>
        <dbReference type="ARBA" id="ARBA00023277"/>
    </source>
</evidence>
<dbReference type="GO" id="GO:0004857">
    <property type="term" value="F:enzyme inhibitor activity"/>
    <property type="evidence" value="ECO:0007669"/>
    <property type="project" value="TreeGrafter"/>
</dbReference>
<dbReference type="InterPro" id="IPR054017">
    <property type="entry name" value="GKRP_SIS_2"/>
</dbReference>
<dbReference type="PROSITE" id="PS01272">
    <property type="entry name" value="GCKR"/>
    <property type="match status" value="1"/>
</dbReference>
<dbReference type="PANTHER" id="PTHR10088">
    <property type="entry name" value="GLUCOKINASE REGULATORY PROTEIN"/>
    <property type="match status" value="1"/>
</dbReference>
<evidence type="ECO:0000259" key="3">
    <source>
        <dbReference type="PROSITE" id="PS51464"/>
    </source>
</evidence>
<dbReference type="Proteomes" id="UP000515152">
    <property type="component" value="Chromosome 14"/>
</dbReference>
<dbReference type="Pfam" id="PF22198">
    <property type="entry name" value="GKRP_SIS_2"/>
    <property type="match status" value="1"/>
</dbReference>